<dbReference type="NCBIfam" id="TIGR01473">
    <property type="entry name" value="cyoE_ctaB"/>
    <property type="match status" value="1"/>
</dbReference>
<gene>
    <name evidence="14 16" type="primary">ctaB</name>
    <name evidence="16" type="ORF">SPHI_10130</name>
</gene>
<evidence type="ECO:0000313" key="17">
    <source>
        <dbReference type="Proteomes" id="UP000188729"/>
    </source>
</evidence>
<proteinExistence type="inferred from homology"/>
<dbReference type="CDD" id="cd13957">
    <property type="entry name" value="PT_UbiA_Cox10"/>
    <property type="match status" value="1"/>
</dbReference>
<feature type="transmembrane region" description="Helical" evidence="14">
    <location>
        <begin position="152"/>
        <end position="170"/>
    </location>
</feature>
<evidence type="ECO:0000256" key="1">
    <source>
        <dbReference type="ARBA" id="ARBA00004651"/>
    </source>
</evidence>
<dbReference type="HAMAP" id="MF_00154">
    <property type="entry name" value="CyoE_CtaB"/>
    <property type="match status" value="1"/>
</dbReference>
<feature type="transmembrane region" description="Helical" evidence="14">
    <location>
        <begin position="191"/>
        <end position="214"/>
    </location>
</feature>
<comment type="miscellaneous">
    <text evidence="14">Carbon 2 of the heme B porphyrin ring is defined according to the Fischer nomenclature.</text>
</comment>
<dbReference type="Pfam" id="PF01040">
    <property type="entry name" value="UbiA"/>
    <property type="match status" value="1"/>
</dbReference>
<sequence length="333" mass="35881">MDPRLRGDDEREKSCLSAKRFPRTPQATMASSHPMTQASPLLPPADWRDFLALTKPRVLTLVVFTGLCGMLAAPVPIHPVLGFTAILCIALGAGAAGTLNQWYEADLDALMKRTAGRPLPAGRMEKQSALHFGVGLGAFSVILMGLALNYAAAAILAVSILFYVLIYTVWLKRRTPQNIVIGGAAGAFPPLIGWAAATGEVAALPVLLFMFVFLWTPPHFWALALFVKTDYANAGVPMLPVVAGEKVTRRQIGLYTIPMALAAVAPWPLGLTGVIYGLVSLAMTAWFGWLALRVATRTTGADDAMLPEKALFKYSILYLFVVFGALVVDRWVA</sequence>
<feature type="compositionally biased region" description="Polar residues" evidence="15">
    <location>
        <begin position="25"/>
        <end position="39"/>
    </location>
</feature>
<evidence type="ECO:0000256" key="14">
    <source>
        <dbReference type="HAMAP-Rule" id="MF_00154"/>
    </source>
</evidence>
<protein>
    <recommendedName>
        <fullName evidence="11 14">Protoheme IX farnesyltransferase</fullName>
        <ecNumber evidence="3 14">2.5.1.141</ecNumber>
    </recommendedName>
    <alternativeName>
        <fullName evidence="12 14">Heme B farnesyltransferase</fullName>
    </alternativeName>
    <alternativeName>
        <fullName evidence="10 14">Heme O synthase</fullName>
    </alternativeName>
</protein>
<keyword evidence="4 14" id="KW-1003">Cell membrane</keyword>
<dbReference type="STRING" id="1915074.SPHI_10130"/>
<comment type="function">
    <text evidence="14">Converts heme B (protoheme IX) to heme O by substitution of the vinyl group on carbon 2 of heme B porphyrin ring with a hydroxyethyl farnesyl side group.</text>
</comment>
<comment type="caution">
    <text evidence="16">The sequence shown here is derived from an EMBL/GenBank/DDBJ whole genome shotgun (WGS) entry which is preliminary data.</text>
</comment>
<dbReference type="PROSITE" id="PS00943">
    <property type="entry name" value="UBIA"/>
    <property type="match status" value="1"/>
</dbReference>
<keyword evidence="6 14" id="KW-0812">Transmembrane</keyword>
<keyword evidence="9 14" id="KW-0472">Membrane</keyword>
<dbReference type="AlphaFoldDB" id="A0A1V2EXA0"/>
<dbReference type="NCBIfam" id="NF003349">
    <property type="entry name" value="PRK04375.1-2"/>
    <property type="match status" value="1"/>
</dbReference>
<dbReference type="PANTHER" id="PTHR43448:SF7">
    <property type="entry name" value="4-HYDROXYBENZOATE SOLANESYLTRANSFERASE"/>
    <property type="match status" value="1"/>
</dbReference>
<evidence type="ECO:0000256" key="12">
    <source>
        <dbReference type="ARBA" id="ARBA00042475"/>
    </source>
</evidence>
<keyword evidence="5 14" id="KW-0808">Transferase</keyword>
<dbReference type="GO" id="GO:0048034">
    <property type="term" value="P:heme O biosynthetic process"/>
    <property type="evidence" value="ECO:0007669"/>
    <property type="project" value="UniProtKB-UniRule"/>
</dbReference>
<evidence type="ECO:0000256" key="13">
    <source>
        <dbReference type="ARBA" id="ARBA00047690"/>
    </source>
</evidence>
<feature type="region of interest" description="Disordered" evidence="15">
    <location>
        <begin position="1"/>
        <end position="39"/>
    </location>
</feature>
<evidence type="ECO:0000256" key="7">
    <source>
        <dbReference type="ARBA" id="ARBA00022989"/>
    </source>
</evidence>
<evidence type="ECO:0000256" key="15">
    <source>
        <dbReference type="SAM" id="MobiDB-lite"/>
    </source>
</evidence>
<dbReference type="EC" id="2.5.1.141" evidence="3 14"/>
<keyword evidence="7 14" id="KW-1133">Transmembrane helix</keyword>
<dbReference type="InterPro" id="IPR030470">
    <property type="entry name" value="UbiA_prenylTrfase_CS"/>
</dbReference>
<name>A0A1V2EXA0_9SPHN</name>
<evidence type="ECO:0000256" key="6">
    <source>
        <dbReference type="ARBA" id="ARBA00022692"/>
    </source>
</evidence>
<evidence type="ECO:0000256" key="5">
    <source>
        <dbReference type="ARBA" id="ARBA00022679"/>
    </source>
</evidence>
<dbReference type="InterPro" id="IPR000537">
    <property type="entry name" value="UbiA_prenyltransferase"/>
</dbReference>
<organism evidence="16 17">
    <name type="scientific">Sphingomonas jeddahensis</name>
    <dbReference type="NCBI Taxonomy" id="1915074"/>
    <lineage>
        <taxon>Bacteria</taxon>
        <taxon>Pseudomonadati</taxon>
        <taxon>Pseudomonadota</taxon>
        <taxon>Alphaproteobacteria</taxon>
        <taxon>Sphingomonadales</taxon>
        <taxon>Sphingomonadaceae</taxon>
        <taxon>Sphingomonas</taxon>
    </lineage>
</organism>
<comment type="subcellular location">
    <subcellularLocation>
        <location evidence="1 14">Cell membrane</location>
        <topology evidence="1 14">Multi-pass membrane protein</topology>
    </subcellularLocation>
</comment>
<comment type="catalytic activity">
    <reaction evidence="13 14">
        <text>heme b + (2E,6E)-farnesyl diphosphate + H2O = Fe(II)-heme o + diphosphate</text>
        <dbReference type="Rhea" id="RHEA:28070"/>
        <dbReference type="ChEBI" id="CHEBI:15377"/>
        <dbReference type="ChEBI" id="CHEBI:33019"/>
        <dbReference type="ChEBI" id="CHEBI:60344"/>
        <dbReference type="ChEBI" id="CHEBI:60530"/>
        <dbReference type="ChEBI" id="CHEBI:175763"/>
        <dbReference type="EC" id="2.5.1.141"/>
    </reaction>
</comment>
<accession>A0A1V2EXA0</accession>
<evidence type="ECO:0000256" key="9">
    <source>
        <dbReference type="ARBA" id="ARBA00023136"/>
    </source>
</evidence>
<keyword evidence="8 14" id="KW-0350">Heme biosynthesis</keyword>
<feature type="transmembrane region" description="Helical" evidence="14">
    <location>
        <begin position="252"/>
        <end position="269"/>
    </location>
</feature>
<reference evidence="16 17" key="1">
    <citation type="submission" date="2016-11" db="EMBL/GenBank/DDBJ databases">
        <title>Genome sequence of Sphingomonas jeddahensis G39.</title>
        <authorList>
            <person name="Poehlein A."/>
            <person name="Wuebbeler J.H."/>
            <person name="Steinbuechel A."/>
            <person name="Daniel R."/>
        </authorList>
    </citation>
    <scope>NUCLEOTIDE SEQUENCE [LARGE SCALE GENOMIC DNA]</scope>
    <source>
        <strain evidence="16 17">G39</strain>
    </source>
</reference>
<dbReference type="PANTHER" id="PTHR43448">
    <property type="entry name" value="PROTOHEME IX FARNESYLTRANSFERASE, MITOCHONDRIAL"/>
    <property type="match status" value="1"/>
</dbReference>
<keyword evidence="17" id="KW-1185">Reference proteome</keyword>
<dbReference type="InterPro" id="IPR044878">
    <property type="entry name" value="UbiA_sf"/>
</dbReference>
<dbReference type="InterPro" id="IPR006369">
    <property type="entry name" value="Protohaem_IX_farnesylTrfase"/>
</dbReference>
<dbReference type="GO" id="GO:0008495">
    <property type="term" value="F:protoheme IX farnesyltransferase activity"/>
    <property type="evidence" value="ECO:0007669"/>
    <property type="project" value="UniProtKB-UniRule"/>
</dbReference>
<dbReference type="GO" id="GO:0005886">
    <property type="term" value="C:plasma membrane"/>
    <property type="evidence" value="ECO:0007669"/>
    <property type="project" value="UniProtKB-SubCell"/>
</dbReference>
<comment type="similarity">
    <text evidence="14">Belongs to the UbiA prenyltransferase family. Protoheme IX farnesyltransferase subfamily.</text>
</comment>
<feature type="compositionally biased region" description="Basic and acidic residues" evidence="15">
    <location>
        <begin position="1"/>
        <end position="14"/>
    </location>
</feature>
<evidence type="ECO:0000256" key="11">
    <source>
        <dbReference type="ARBA" id="ARBA00040810"/>
    </source>
</evidence>
<dbReference type="Proteomes" id="UP000188729">
    <property type="component" value="Unassembled WGS sequence"/>
</dbReference>
<evidence type="ECO:0000256" key="4">
    <source>
        <dbReference type="ARBA" id="ARBA00022475"/>
    </source>
</evidence>
<dbReference type="Gene3D" id="1.10.357.140">
    <property type="entry name" value="UbiA prenyltransferase"/>
    <property type="match status" value="1"/>
</dbReference>
<feature type="transmembrane region" description="Helical" evidence="14">
    <location>
        <begin position="275"/>
        <end position="295"/>
    </location>
</feature>
<evidence type="ECO:0000313" key="16">
    <source>
        <dbReference type="EMBL" id="ONF96819.1"/>
    </source>
</evidence>
<evidence type="ECO:0000256" key="8">
    <source>
        <dbReference type="ARBA" id="ARBA00023133"/>
    </source>
</evidence>
<feature type="transmembrane region" description="Helical" evidence="14">
    <location>
        <begin position="316"/>
        <end position="332"/>
    </location>
</feature>
<feature type="transmembrane region" description="Helical" evidence="14">
    <location>
        <begin position="83"/>
        <end position="103"/>
    </location>
</feature>
<feature type="transmembrane region" description="Helical" evidence="14">
    <location>
        <begin position="129"/>
        <end position="146"/>
    </location>
</feature>
<evidence type="ECO:0000256" key="2">
    <source>
        <dbReference type="ARBA" id="ARBA00004919"/>
    </source>
</evidence>
<feature type="transmembrane region" description="Helical" evidence="14">
    <location>
        <begin position="58"/>
        <end position="77"/>
    </location>
</feature>
<evidence type="ECO:0000256" key="10">
    <source>
        <dbReference type="ARBA" id="ARBA00030253"/>
    </source>
</evidence>
<evidence type="ECO:0000256" key="3">
    <source>
        <dbReference type="ARBA" id="ARBA00012292"/>
    </source>
</evidence>
<dbReference type="UniPathway" id="UPA00834">
    <property type="reaction ID" value="UER00712"/>
</dbReference>
<dbReference type="EMBL" id="MPSB01000003">
    <property type="protein sequence ID" value="ONF96819.1"/>
    <property type="molecule type" value="Genomic_DNA"/>
</dbReference>
<comment type="pathway">
    <text evidence="2 14">Porphyrin-containing compound metabolism; heme O biosynthesis; heme O from protoheme: step 1/1.</text>
</comment>